<name>A0A971M557_9BACT</name>
<reference evidence="13" key="2">
    <citation type="submission" date="2020-01" db="EMBL/GenBank/DDBJ databases">
        <authorList>
            <person name="Campanaro S."/>
        </authorList>
    </citation>
    <scope>NUCLEOTIDE SEQUENCE</scope>
    <source>
        <strain evidence="13">AS06rmzACSIP_7</strain>
    </source>
</reference>
<dbReference type="InterPro" id="IPR038072">
    <property type="entry name" value="GspK_central_sf"/>
</dbReference>
<dbReference type="NCBIfam" id="NF037980">
    <property type="entry name" value="T2SS_GspK"/>
    <property type="match status" value="1"/>
</dbReference>
<dbReference type="EMBL" id="JAAYEE010000121">
    <property type="protein sequence ID" value="NLW35286.1"/>
    <property type="molecule type" value="Genomic_DNA"/>
</dbReference>
<dbReference type="InterPro" id="IPR049031">
    <property type="entry name" value="T2SSK_SAM-like_1st"/>
</dbReference>
<keyword evidence="5" id="KW-0997">Cell inner membrane</keyword>
<dbReference type="Pfam" id="PF03934">
    <property type="entry name" value="T2SSK"/>
    <property type="match status" value="1"/>
</dbReference>
<reference evidence="13" key="1">
    <citation type="journal article" date="2020" name="Biotechnol. Biofuels">
        <title>New insights from the biogas microbiome by comprehensive genome-resolved metagenomics of nearly 1600 species originating from multiple anaerobic digesters.</title>
        <authorList>
            <person name="Campanaro S."/>
            <person name="Treu L."/>
            <person name="Rodriguez-R L.M."/>
            <person name="Kovalovszki A."/>
            <person name="Ziels R.M."/>
            <person name="Maus I."/>
            <person name="Zhu X."/>
            <person name="Kougias P.G."/>
            <person name="Basile A."/>
            <person name="Luo G."/>
            <person name="Schluter A."/>
            <person name="Konstantinidis K.T."/>
            <person name="Angelidaki I."/>
        </authorList>
    </citation>
    <scope>NUCLEOTIDE SEQUENCE</scope>
    <source>
        <strain evidence="13">AS06rmzACSIP_7</strain>
    </source>
</reference>
<evidence type="ECO:0000256" key="7">
    <source>
        <dbReference type="ARBA" id="ARBA00022927"/>
    </source>
</evidence>
<comment type="caution">
    <text evidence="13">The sequence shown here is derived from an EMBL/GenBank/DDBJ whole genome shotgun (WGS) entry which is preliminary data.</text>
</comment>
<organism evidence="13 14">
    <name type="scientific">Syntrophorhabdus aromaticivorans</name>
    <dbReference type="NCBI Taxonomy" id="328301"/>
    <lineage>
        <taxon>Bacteria</taxon>
        <taxon>Pseudomonadati</taxon>
        <taxon>Thermodesulfobacteriota</taxon>
        <taxon>Syntrophorhabdia</taxon>
        <taxon>Syntrophorhabdales</taxon>
        <taxon>Syntrophorhabdaceae</taxon>
        <taxon>Syntrophorhabdus</taxon>
    </lineage>
</organism>
<keyword evidence="3" id="KW-0813">Transport</keyword>
<evidence type="ECO:0000256" key="1">
    <source>
        <dbReference type="ARBA" id="ARBA00004533"/>
    </source>
</evidence>
<protein>
    <submittedName>
        <fullName evidence="13">Type II secretion system minor pseudopilin GspK</fullName>
    </submittedName>
</protein>
<evidence type="ECO:0000259" key="12">
    <source>
        <dbReference type="Pfam" id="PF21687"/>
    </source>
</evidence>
<feature type="domain" description="T2SS protein K first SAM-like" evidence="12">
    <location>
        <begin position="107"/>
        <end position="209"/>
    </location>
</feature>
<evidence type="ECO:0000256" key="8">
    <source>
        <dbReference type="ARBA" id="ARBA00022989"/>
    </source>
</evidence>
<dbReference type="AlphaFoldDB" id="A0A971M557"/>
<dbReference type="SUPFAM" id="SSF81585">
    <property type="entry name" value="PsbU/PolX domain-like"/>
    <property type="match status" value="1"/>
</dbReference>
<dbReference type="PANTHER" id="PTHR38831">
    <property type="entry name" value="TYPE II SECRETION SYSTEM PROTEIN K"/>
    <property type="match status" value="1"/>
</dbReference>
<dbReference type="Gene3D" id="3.30.1300.30">
    <property type="entry name" value="GSPII I/J protein-like"/>
    <property type="match status" value="1"/>
</dbReference>
<evidence type="ECO:0000256" key="4">
    <source>
        <dbReference type="ARBA" id="ARBA00022475"/>
    </source>
</evidence>
<evidence type="ECO:0000256" key="2">
    <source>
        <dbReference type="ARBA" id="ARBA00007246"/>
    </source>
</evidence>
<keyword evidence="7" id="KW-0653">Protein transport</keyword>
<dbReference type="Proteomes" id="UP000777265">
    <property type="component" value="Unassembled WGS sequence"/>
</dbReference>
<feature type="domain" description="T2SS protein K second SAM-like" evidence="11">
    <location>
        <begin position="214"/>
        <end position="261"/>
    </location>
</feature>
<dbReference type="SUPFAM" id="SSF158544">
    <property type="entry name" value="GspK insert domain-like"/>
    <property type="match status" value="1"/>
</dbReference>
<comment type="subcellular location">
    <subcellularLocation>
        <location evidence="1">Cell inner membrane</location>
    </subcellularLocation>
</comment>
<gene>
    <name evidence="13" type="primary">gspK</name>
    <name evidence="13" type="ORF">GXY80_07375</name>
</gene>
<dbReference type="PIRSF" id="PIRSF002786">
    <property type="entry name" value="XcpX"/>
    <property type="match status" value="1"/>
</dbReference>
<comment type="similarity">
    <text evidence="2">Belongs to the GSP K family.</text>
</comment>
<evidence type="ECO:0000256" key="5">
    <source>
        <dbReference type="ARBA" id="ARBA00022519"/>
    </source>
</evidence>
<evidence type="ECO:0000256" key="10">
    <source>
        <dbReference type="SAM" id="Phobius"/>
    </source>
</evidence>
<dbReference type="InterPro" id="IPR049179">
    <property type="entry name" value="T2SSK_SAM-like_2nd"/>
</dbReference>
<evidence type="ECO:0000313" key="13">
    <source>
        <dbReference type="EMBL" id="NLW35286.1"/>
    </source>
</evidence>
<evidence type="ECO:0000256" key="3">
    <source>
        <dbReference type="ARBA" id="ARBA00022448"/>
    </source>
</evidence>
<dbReference type="GO" id="GO:0009306">
    <property type="term" value="P:protein secretion"/>
    <property type="evidence" value="ECO:0007669"/>
    <property type="project" value="InterPro"/>
</dbReference>
<evidence type="ECO:0000256" key="6">
    <source>
        <dbReference type="ARBA" id="ARBA00022692"/>
    </source>
</evidence>
<dbReference type="Gene3D" id="1.10.40.60">
    <property type="entry name" value="EpsJ-like"/>
    <property type="match status" value="2"/>
</dbReference>
<sequence>MAAYKVNKGLDNEQGFVLITILVAISLLFPIVIAFYGKTQINLLQAGNFRDTIQAARMARSGVEGVIGLLRNDDPSYDGKTDTWAMPFPPLTVGNNEAVVAIVDEESKLNINMIVNKDGKADRNMVDRFKALIERLGGRPEIVNALIDWIDTDSLVTDPGGAEEGGYESFEYSVKNGPLDTLDELLLVKGFDKELLFEKGLGKFITVAPTDGKVNINTAPVEILNDLGFREGLVQEIVSAREKEPFKQLGDAWQVLGVDAKSLPPGIEQKVKVTSSVFTVRSKGLCGKIAKEVEATLKRDSAGITIVFWREL</sequence>
<feature type="transmembrane region" description="Helical" evidence="10">
    <location>
        <begin position="15"/>
        <end position="36"/>
    </location>
</feature>
<keyword evidence="8 10" id="KW-1133">Transmembrane helix</keyword>
<proteinExistence type="inferred from homology"/>
<evidence type="ECO:0000259" key="11">
    <source>
        <dbReference type="Pfam" id="PF03934"/>
    </source>
</evidence>
<dbReference type="InterPro" id="IPR005628">
    <property type="entry name" value="GspK"/>
</dbReference>
<dbReference type="PANTHER" id="PTHR38831:SF2">
    <property type="entry name" value="TYPE II SECRETION SYSTEM PROTEIN K"/>
    <property type="match status" value="1"/>
</dbReference>
<evidence type="ECO:0000256" key="9">
    <source>
        <dbReference type="ARBA" id="ARBA00023136"/>
    </source>
</evidence>
<dbReference type="Pfam" id="PF21687">
    <property type="entry name" value="T2SSK_1st"/>
    <property type="match status" value="1"/>
</dbReference>
<accession>A0A971M557</accession>
<dbReference type="GO" id="GO:0005886">
    <property type="term" value="C:plasma membrane"/>
    <property type="evidence" value="ECO:0007669"/>
    <property type="project" value="UniProtKB-SubCell"/>
</dbReference>
<evidence type="ECO:0000313" key="14">
    <source>
        <dbReference type="Proteomes" id="UP000777265"/>
    </source>
</evidence>
<keyword evidence="6 10" id="KW-0812">Transmembrane</keyword>
<keyword evidence="9 10" id="KW-0472">Membrane</keyword>
<keyword evidence="4" id="KW-1003">Cell membrane</keyword>